<feature type="binding site" evidence="8">
    <location>
        <position position="24"/>
    </location>
    <ligand>
        <name>3-phosphoshikimate</name>
        <dbReference type="ChEBI" id="CHEBI:145989"/>
    </ligand>
</feature>
<feature type="binding site" evidence="8">
    <location>
        <position position="314"/>
    </location>
    <ligand>
        <name>3-phosphoshikimate</name>
        <dbReference type="ChEBI" id="CHEBI:145989"/>
    </ligand>
</feature>
<dbReference type="InterPro" id="IPR001986">
    <property type="entry name" value="Enolpyruvate_Tfrase_dom"/>
</dbReference>
<accession>A0A6G9JUN0</accession>
<dbReference type="InterPro" id="IPR006264">
    <property type="entry name" value="EPSP_synthase"/>
</dbReference>
<evidence type="ECO:0000256" key="1">
    <source>
        <dbReference type="ARBA" id="ARBA00004811"/>
    </source>
</evidence>
<dbReference type="PANTHER" id="PTHR21090:SF5">
    <property type="entry name" value="PENTAFUNCTIONAL AROM POLYPEPTIDE"/>
    <property type="match status" value="1"/>
</dbReference>
<comment type="subunit">
    <text evidence="8">Monomer.</text>
</comment>
<evidence type="ECO:0000259" key="9">
    <source>
        <dbReference type="Pfam" id="PF00275"/>
    </source>
</evidence>
<proteinExistence type="inferred from homology"/>
<keyword evidence="4 8" id="KW-0028">Amino-acid biosynthesis</keyword>
<feature type="binding site" evidence="8">
    <location>
        <position position="345"/>
    </location>
    <ligand>
        <name>phosphoenolpyruvate</name>
        <dbReference type="ChEBI" id="CHEBI:58702"/>
    </ligand>
</feature>
<reference evidence="10 11" key="1">
    <citation type="submission" date="2020-04" db="EMBL/GenBank/DDBJ databases">
        <title>Parallel evolution in the integration of a co-obligate aphid symbiosis.</title>
        <authorList>
            <person name="Monnin D."/>
            <person name="Jackson R."/>
            <person name="Kiers E.T."/>
            <person name="Bunker M."/>
            <person name="Ellers J."/>
            <person name="Henry L.M."/>
        </authorList>
    </citation>
    <scope>NUCLEOTIDE SEQUENCE [LARGE SCALE GENOMIC DNA]</scope>
    <source>
        <strain evidence="10">MCAR-56B</strain>
    </source>
</reference>
<dbReference type="NCBIfam" id="TIGR01356">
    <property type="entry name" value="aroA"/>
    <property type="match status" value="1"/>
</dbReference>
<feature type="binding site" evidence="8">
    <location>
        <position position="125"/>
    </location>
    <ligand>
        <name>phosphoenolpyruvate</name>
        <dbReference type="ChEBI" id="CHEBI:58702"/>
    </ligand>
</feature>
<evidence type="ECO:0000256" key="2">
    <source>
        <dbReference type="ARBA" id="ARBA00009948"/>
    </source>
</evidence>
<organism evidence="10 11">
    <name type="scientific">Buchnera aphidicola</name>
    <name type="common">Microlophium carnosum</name>
    <dbReference type="NCBI Taxonomy" id="2708354"/>
    <lineage>
        <taxon>Bacteria</taxon>
        <taxon>Pseudomonadati</taxon>
        <taxon>Pseudomonadota</taxon>
        <taxon>Gammaproteobacteria</taxon>
        <taxon>Enterobacterales</taxon>
        <taxon>Erwiniaceae</taxon>
        <taxon>Buchnera</taxon>
    </lineage>
</organism>
<feature type="binding site" evidence="8">
    <location>
        <position position="170"/>
    </location>
    <ligand>
        <name>3-phosphoshikimate</name>
        <dbReference type="ChEBI" id="CHEBI:145989"/>
    </ligand>
</feature>
<evidence type="ECO:0000256" key="4">
    <source>
        <dbReference type="ARBA" id="ARBA00022605"/>
    </source>
</evidence>
<feature type="binding site" evidence="8">
    <location>
        <position position="172"/>
    </location>
    <ligand>
        <name>phosphoenolpyruvate</name>
        <dbReference type="ChEBI" id="CHEBI:58702"/>
    </ligand>
</feature>
<keyword evidence="6 8" id="KW-0057">Aromatic amino acid biosynthesis</keyword>
<dbReference type="GO" id="GO:0009423">
    <property type="term" value="P:chorismate biosynthetic process"/>
    <property type="evidence" value="ECO:0007669"/>
    <property type="project" value="UniProtKB-UniRule"/>
</dbReference>
<feature type="binding site" evidence="8">
    <location>
        <position position="198"/>
    </location>
    <ligand>
        <name>3-phosphoshikimate</name>
        <dbReference type="ChEBI" id="CHEBI:145989"/>
    </ligand>
</feature>
<dbReference type="Gene3D" id="3.65.10.10">
    <property type="entry name" value="Enolpyruvate transferase domain"/>
    <property type="match status" value="2"/>
</dbReference>
<gene>
    <name evidence="8 10" type="primary">aroA</name>
    <name evidence="10" type="ORF">G4A98_01555</name>
</gene>
<dbReference type="HAMAP" id="MF_00210">
    <property type="entry name" value="EPSP_synth"/>
    <property type="match status" value="1"/>
</dbReference>
<feature type="binding site" evidence="8">
    <location>
        <position position="172"/>
    </location>
    <ligand>
        <name>3-phosphoshikimate</name>
        <dbReference type="ChEBI" id="CHEBI:145989"/>
    </ligand>
</feature>
<dbReference type="UniPathway" id="UPA00053">
    <property type="reaction ID" value="UER00089"/>
</dbReference>
<protein>
    <recommendedName>
        <fullName evidence="8">3-phosphoshikimate 1-carboxyvinyltransferase</fullName>
        <ecNumber evidence="8">2.5.1.19</ecNumber>
    </recommendedName>
    <alternativeName>
        <fullName evidence="8">5-enolpyruvylshikimate-3-phosphate synthase</fullName>
        <shortName evidence="8">EPSP synthase</shortName>
        <shortName evidence="8">EPSPS</shortName>
    </alternativeName>
</protein>
<feature type="binding site" evidence="8">
    <location>
        <position position="171"/>
    </location>
    <ligand>
        <name>3-phosphoshikimate</name>
        <dbReference type="ChEBI" id="CHEBI:145989"/>
    </ligand>
</feature>
<dbReference type="InterPro" id="IPR023193">
    <property type="entry name" value="EPSP_synthase_CS"/>
</dbReference>
<dbReference type="CDD" id="cd01556">
    <property type="entry name" value="EPSP_synthase"/>
    <property type="match status" value="1"/>
</dbReference>
<dbReference type="PROSITE" id="PS00104">
    <property type="entry name" value="EPSP_SYNTHASE_1"/>
    <property type="match status" value="1"/>
</dbReference>
<evidence type="ECO:0000256" key="8">
    <source>
        <dbReference type="HAMAP-Rule" id="MF_00210"/>
    </source>
</evidence>
<feature type="binding site" evidence="8">
    <location>
        <position position="23"/>
    </location>
    <ligand>
        <name>phosphoenolpyruvate</name>
        <dbReference type="ChEBI" id="CHEBI:58702"/>
    </ligand>
</feature>
<dbReference type="PANTHER" id="PTHR21090">
    <property type="entry name" value="AROM/DEHYDROQUINATE SYNTHASE"/>
    <property type="match status" value="1"/>
</dbReference>
<feature type="binding site" evidence="8">
    <location>
        <position position="23"/>
    </location>
    <ligand>
        <name>3-phosphoshikimate</name>
        <dbReference type="ChEBI" id="CHEBI:145989"/>
    </ligand>
</feature>
<dbReference type="FunFam" id="3.65.10.10:FF:000004">
    <property type="entry name" value="3-phosphoshikimate 1-carboxyvinyltransferase"/>
    <property type="match status" value="1"/>
</dbReference>
<dbReference type="EMBL" id="CP048747">
    <property type="protein sequence ID" value="QIQ41899.1"/>
    <property type="molecule type" value="Genomic_DNA"/>
</dbReference>
<feature type="binding site" evidence="8">
    <location>
        <position position="412"/>
    </location>
    <ligand>
        <name>phosphoenolpyruvate</name>
        <dbReference type="ChEBI" id="CHEBI:58702"/>
    </ligand>
</feature>
<dbReference type="Pfam" id="PF00275">
    <property type="entry name" value="EPSP_synthase"/>
    <property type="match status" value="1"/>
</dbReference>
<dbReference type="GO" id="GO:0003866">
    <property type="term" value="F:3-phosphoshikimate 1-carboxyvinyltransferase activity"/>
    <property type="evidence" value="ECO:0007669"/>
    <property type="project" value="UniProtKB-UniRule"/>
</dbReference>
<dbReference type="SUPFAM" id="SSF55205">
    <property type="entry name" value="EPT/RTPC-like"/>
    <property type="match status" value="1"/>
</dbReference>
<dbReference type="GO" id="GO:0008652">
    <property type="term" value="P:amino acid biosynthetic process"/>
    <property type="evidence" value="ECO:0007669"/>
    <property type="project" value="UniProtKB-KW"/>
</dbReference>
<dbReference type="Proteomes" id="UP000503183">
    <property type="component" value="Chromosome"/>
</dbReference>
<evidence type="ECO:0000256" key="7">
    <source>
        <dbReference type="ARBA" id="ARBA00044633"/>
    </source>
</evidence>
<dbReference type="PIRSF" id="PIRSF000505">
    <property type="entry name" value="EPSPS"/>
    <property type="match status" value="1"/>
</dbReference>
<dbReference type="FunFam" id="3.65.10.10:FF:000003">
    <property type="entry name" value="3-phosphoshikimate 1-carboxyvinyltransferase"/>
    <property type="match status" value="1"/>
</dbReference>
<name>A0A6G9JUN0_9GAMM</name>
<dbReference type="PROSITE" id="PS00885">
    <property type="entry name" value="EPSP_SYNTHASE_2"/>
    <property type="match status" value="1"/>
</dbReference>
<keyword evidence="3 8" id="KW-0963">Cytoplasm</keyword>
<feature type="active site" description="Proton acceptor" evidence="8">
    <location>
        <position position="314"/>
    </location>
</feature>
<evidence type="ECO:0000256" key="6">
    <source>
        <dbReference type="ARBA" id="ARBA00023141"/>
    </source>
</evidence>
<dbReference type="AlphaFoldDB" id="A0A6G9JUN0"/>
<comment type="pathway">
    <text evidence="1 8">Metabolic intermediate biosynthesis; chorismate biosynthesis; chorismate from D-erythrose 4-phosphate and phosphoenolpyruvate: step 6/7.</text>
</comment>
<feature type="binding site" evidence="8">
    <location>
        <position position="387"/>
    </location>
    <ligand>
        <name>phosphoenolpyruvate</name>
        <dbReference type="ChEBI" id="CHEBI:58702"/>
    </ligand>
</feature>
<dbReference type="EC" id="2.5.1.19" evidence="8"/>
<dbReference type="GO" id="GO:0005737">
    <property type="term" value="C:cytoplasm"/>
    <property type="evidence" value="ECO:0007669"/>
    <property type="project" value="UniProtKB-SubCell"/>
</dbReference>
<evidence type="ECO:0000313" key="11">
    <source>
        <dbReference type="Proteomes" id="UP000503183"/>
    </source>
</evidence>
<comment type="subcellular location">
    <subcellularLocation>
        <location evidence="8">Cytoplasm</location>
    </subcellularLocation>
</comment>
<feature type="domain" description="Enolpyruvate transferase" evidence="9">
    <location>
        <begin position="8"/>
        <end position="420"/>
    </location>
</feature>
<feature type="binding site" evidence="8">
    <location>
        <position position="28"/>
    </location>
    <ligand>
        <name>3-phosphoshikimate</name>
        <dbReference type="ChEBI" id="CHEBI:145989"/>
    </ligand>
</feature>
<feature type="binding site" evidence="8">
    <location>
        <position position="337"/>
    </location>
    <ligand>
        <name>3-phosphoshikimate</name>
        <dbReference type="ChEBI" id="CHEBI:145989"/>
    </ligand>
</feature>
<comment type="catalytic activity">
    <reaction evidence="7">
        <text>3-phosphoshikimate + phosphoenolpyruvate = 5-O-(1-carboxyvinyl)-3-phosphoshikimate + phosphate</text>
        <dbReference type="Rhea" id="RHEA:21256"/>
        <dbReference type="ChEBI" id="CHEBI:43474"/>
        <dbReference type="ChEBI" id="CHEBI:57701"/>
        <dbReference type="ChEBI" id="CHEBI:58702"/>
        <dbReference type="ChEBI" id="CHEBI:145989"/>
        <dbReference type="EC" id="2.5.1.19"/>
    </reaction>
    <physiologicalReaction direction="left-to-right" evidence="7">
        <dbReference type="Rhea" id="RHEA:21257"/>
    </physiologicalReaction>
</comment>
<evidence type="ECO:0000313" key="10">
    <source>
        <dbReference type="EMBL" id="QIQ41899.1"/>
    </source>
</evidence>
<keyword evidence="5 8" id="KW-0808">Transferase</keyword>
<feature type="binding site" evidence="8">
    <location>
        <position position="341"/>
    </location>
    <ligand>
        <name>3-phosphoshikimate</name>
        <dbReference type="ChEBI" id="CHEBI:145989"/>
    </ligand>
</feature>
<evidence type="ECO:0000256" key="5">
    <source>
        <dbReference type="ARBA" id="ARBA00022679"/>
    </source>
</evidence>
<dbReference type="GO" id="GO:0009073">
    <property type="term" value="P:aromatic amino acid family biosynthetic process"/>
    <property type="evidence" value="ECO:0007669"/>
    <property type="project" value="UniProtKB-KW"/>
</dbReference>
<comment type="function">
    <text evidence="8">Catalyzes the transfer of the enolpyruvyl moiety of phosphoenolpyruvate (PEP) to the 5-hydroxyl of shikimate-3-phosphate (S3P) to produce enolpyruvyl shikimate-3-phosphate and inorganic phosphate.</text>
</comment>
<dbReference type="InterPro" id="IPR036968">
    <property type="entry name" value="Enolpyruvate_Tfrase_sf"/>
</dbReference>
<comment type="similarity">
    <text evidence="2 8">Belongs to the EPSP synthase family.</text>
</comment>
<dbReference type="InterPro" id="IPR013792">
    <property type="entry name" value="RNA3'P_cycl/enolpyr_Trfase_a/b"/>
</dbReference>
<feature type="binding site" evidence="8">
    <location>
        <position position="97"/>
    </location>
    <ligand>
        <name>phosphoenolpyruvate</name>
        <dbReference type="ChEBI" id="CHEBI:58702"/>
    </ligand>
</feature>
<evidence type="ECO:0000256" key="3">
    <source>
        <dbReference type="ARBA" id="ARBA00022490"/>
    </source>
</evidence>
<sequence length="427" mass="46900">MQDSFSLKPISYVNGTICLPGSKSISNRVLLLSSIAKGKTCLTNLLDSHDTQCMLNALKILGIQYSLSDDKKTCHIQGIGQAFHLYNPISLYLGNAGTAIRPLLSVLSLCKNNILLSGDNRMHERPIQHLVDALKQGGAVIEYEKNIGYPPIRTRGGFVGGSIFLNGNISSQFLTALLISAPLALKNTTIFIKGNLVSKPYIDITINLIKCFGINIIHDSYNVFYIKGGQEYKTPGNYMIEGDASSASYFLAAAAIKGGSIKVTGVGKKSIQGDIQFANVLEKMGAIIYWEDYAITCTRNKLNAVDLDMNHIPDAAMTIAIVALFSRGTTIIRNIYNWRVKETDRLSAMTIELRKIGAIVEEGEDFLSISPPVFFKYANIETYNDHRIAMCFSLISLSGIGVNILNPDCISKTFPSYFKNFLSISNF</sequence>